<feature type="domain" description="EF-hand" evidence="5">
    <location>
        <begin position="1718"/>
        <end position="1753"/>
    </location>
</feature>
<feature type="region of interest" description="Disordered" evidence="4">
    <location>
        <begin position="326"/>
        <end position="364"/>
    </location>
</feature>
<evidence type="ECO:0000256" key="4">
    <source>
        <dbReference type="SAM" id="MobiDB-lite"/>
    </source>
</evidence>
<dbReference type="FunFam" id="1.10.238.10:FF:000178">
    <property type="entry name" value="Calmodulin-2 A"/>
    <property type="match status" value="1"/>
</dbReference>
<feature type="compositionally biased region" description="Basic residues" evidence="4">
    <location>
        <begin position="1612"/>
        <end position="1623"/>
    </location>
</feature>
<feature type="compositionally biased region" description="Basic residues" evidence="4">
    <location>
        <begin position="989"/>
        <end position="1008"/>
    </location>
</feature>
<gene>
    <name evidence="6" type="ORF">H257_12223</name>
</gene>
<feature type="domain" description="EF-hand" evidence="5">
    <location>
        <begin position="1675"/>
        <end position="1710"/>
    </location>
</feature>
<feature type="domain" description="EF-hand" evidence="5">
    <location>
        <begin position="939"/>
        <end position="974"/>
    </location>
</feature>
<dbReference type="OrthoDB" id="26525at2759"/>
<dbReference type="Gene3D" id="1.10.238.10">
    <property type="entry name" value="EF-hand"/>
    <property type="match status" value="8"/>
</dbReference>
<dbReference type="Pfam" id="PF13202">
    <property type="entry name" value="EF-hand_5"/>
    <property type="match status" value="1"/>
</dbReference>
<feature type="compositionally biased region" description="Low complexity" evidence="4">
    <location>
        <begin position="1555"/>
        <end position="1564"/>
    </location>
</feature>
<feature type="compositionally biased region" description="Polar residues" evidence="4">
    <location>
        <begin position="1383"/>
        <end position="1394"/>
    </location>
</feature>
<name>W4FZG5_APHAT</name>
<dbReference type="GO" id="GO:0043226">
    <property type="term" value="C:organelle"/>
    <property type="evidence" value="ECO:0007669"/>
    <property type="project" value="UniProtKB-ARBA"/>
</dbReference>
<dbReference type="GeneID" id="20814219"/>
<evidence type="ECO:0000313" key="6">
    <source>
        <dbReference type="EMBL" id="ETV72877.1"/>
    </source>
</evidence>
<accession>W4FZG5</accession>
<reference evidence="6" key="1">
    <citation type="submission" date="2013-12" db="EMBL/GenBank/DDBJ databases">
        <title>The Genome Sequence of Aphanomyces astaci APO3.</title>
        <authorList>
            <consortium name="The Broad Institute Genomics Platform"/>
            <person name="Russ C."/>
            <person name="Tyler B."/>
            <person name="van West P."/>
            <person name="Dieguez-Uribeondo J."/>
            <person name="Young S.K."/>
            <person name="Zeng Q."/>
            <person name="Gargeya S."/>
            <person name="Fitzgerald M."/>
            <person name="Abouelleil A."/>
            <person name="Alvarado L."/>
            <person name="Chapman S.B."/>
            <person name="Gainer-Dewar J."/>
            <person name="Goldberg J."/>
            <person name="Griggs A."/>
            <person name="Gujja S."/>
            <person name="Hansen M."/>
            <person name="Howarth C."/>
            <person name="Imamovic A."/>
            <person name="Ireland A."/>
            <person name="Larimer J."/>
            <person name="McCowan C."/>
            <person name="Murphy C."/>
            <person name="Pearson M."/>
            <person name="Poon T.W."/>
            <person name="Priest M."/>
            <person name="Roberts A."/>
            <person name="Saif S."/>
            <person name="Shea T."/>
            <person name="Sykes S."/>
            <person name="Wortman J."/>
            <person name="Nusbaum C."/>
            <person name="Birren B."/>
        </authorList>
    </citation>
    <scope>NUCLEOTIDE SEQUENCE [LARGE SCALE GENOMIC DNA]</scope>
    <source>
        <strain evidence="6">APO3</strain>
    </source>
</reference>
<dbReference type="PROSITE" id="PS00018">
    <property type="entry name" value="EF_HAND_1"/>
    <property type="match status" value="12"/>
</dbReference>
<feature type="compositionally biased region" description="Polar residues" evidence="4">
    <location>
        <begin position="1532"/>
        <end position="1542"/>
    </location>
</feature>
<dbReference type="STRING" id="112090.W4FZG5"/>
<feature type="domain" description="EF-hand" evidence="5">
    <location>
        <begin position="1224"/>
        <end position="1259"/>
    </location>
</feature>
<dbReference type="EMBL" id="KI913152">
    <property type="protein sequence ID" value="ETV72877.1"/>
    <property type="molecule type" value="Genomic_DNA"/>
</dbReference>
<feature type="compositionally biased region" description="Basic residues" evidence="4">
    <location>
        <begin position="1568"/>
        <end position="1581"/>
    </location>
</feature>
<dbReference type="CDD" id="cd00051">
    <property type="entry name" value="EFh"/>
    <property type="match status" value="6"/>
</dbReference>
<evidence type="ECO:0000256" key="2">
    <source>
        <dbReference type="ARBA" id="ARBA00022737"/>
    </source>
</evidence>
<feature type="domain" description="EF-hand" evidence="5">
    <location>
        <begin position="293"/>
        <end position="328"/>
    </location>
</feature>
<feature type="domain" description="EF-hand" evidence="5">
    <location>
        <begin position="1639"/>
        <end position="1674"/>
    </location>
</feature>
<dbReference type="SMART" id="SM00054">
    <property type="entry name" value="EFh"/>
    <property type="match status" value="13"/>
</dbReference>
<evidence type="ECO:0000256" key="3">
    <source>
        <dbReference type="ARBA" id="ARBA00022837"/>
    </source>
</evidence>
<dbReference type="InterPro" id="IPR050145">
    <property type="entry name" value="Centrin_CML-like"/>
</dbReference>
<feature type="region of interest" description="Disordered" evidence="4">
    <location>
        <begin position="655"/>
        <end position="677"/>
    </location>
</feature>
<evidence type="ECO:0000256" key="1">
    <source>
        <dbReference type="ARBA" id="ARBA00005253"/>
    </source>
</evidence>
<dbReference type="SUPFAM" id="SSF47473">
    <property type="entry name" value="EF-hand"/>
    <property type="match status" value="5"/>
</dbReference>
<sequence length="2266" mass="254822">MLKTLVKRALRKDSSGDEQGTNRPAAIIVKNKSSKKNKQSRVLDTAVFHAITKAVVERRKVSSTELCQTFEKLDEHEVGLLTEASFTKGLVKIGIKLKPDQVESLADCFRREVKQKKNAPDIDYYAFVDFAIQERDTDVLVAVGDKLRRAIASFDKKADDRQPWNAMDELRRLDKKERGRISPDAFRTFLESNRSIEFELSMKQVSAVTERFEFEDDKGTSGVDYEQFATWLQPSLHVDVAQLHVHIKRLFAKAQAECNLSLKTIFEEIDDDDSGHVTASELKEALRNLGLPITDTQIKCLVDEYDVNGDGKIDYSEFTSAFAAKRSTSGNVNDSDDNDNSSNHDMNKKKKQPKQRDDARRPLIPVATQTAIEKAVVRKDGHRLSGKVLCAVFEQSDTHELGHLDDATFAKCVGKLGLKLKSAQMKQVVECFRVRPNQKSKTKDVVDYYGFVDYAINIPDTDKLTAIGDKMRRAISRHDKNAKHDNEPFNLGGALRKLDKKERQWLSSDVVRGYLESSHGSVDFELTSKEVALLVGRFEFEFDSAKASNLAVDYEQLATWVQPALNVNVKQLHTRVSMLLQKAKNEHQLSLKNVFDAIDDDRSGSINRSEFKQALHVMGLPLTEAQAYCLVDEYDTSGDGRIQYSEFASAFGSKATSSSKDESEDDNTKKDAPKTKATRLVPVAAEEAIATAVRGKRKLSPADLCHAFEKYDKGDHGGGLIDEATFTKVVGKSLGIKLKSEHLKVLVECFRKGKSFKSSKSKTTADIDYVGFVDFATNIPDTAKVAAIGDKMRRAIKQYDASSTDRQPFNVLEDLQSLDKRDTGRLKPNVFREYVESNPRIEFGLTEQEATRLTERFEFEYADKSAGVDYDQVAKWLQPSLHYNTNDLHKHVSKLFAKAKKDGHMLSLKAIFEDIDDDGSGHVTRMELGDALSGMGLPLTSGQIKCLVDEYDLNGDGKIQYDEFAKAFSKPVDGSDGSGDSSSDEATRRKQKNHPVKSPRPSKSKPKTTRTTLLTSATLDAIAHAVRGKRKISATELCAVFEKYDTDESGLLDPPEFTKCVAKKLGIKLQKDQLNAVIDCFRKDGRVDYYGFADFAVSTPDSDKLCAVGDKMRLAIDTYNNQNSDSKQPFNMMHELRKLDKNDRWRLKPRVFRGYLKSNKTVTFNLTDKEVELVASHFEFEYAHDDDVGVDYEHFAKWVQPQLHVNVADLHMHVKALFHKAKKQCNLSLKQIFEDIDDDDSGYITRNEFQTALRGLSLPLTDTQIRCLVDEYDMNGDDRIEYAEFAQAFAVAPDTDESDAKSETSGAETESFRNRIVRRWGKVKKLAGRQRRKNEGVDDDEDKDESDRKTAKKTLATIKHLFSPKSAKPSKKQRHVSSESDSDPPTTKSSNKSKTGAVESSDRDKPKTPTTTKTPKKKEHSKPVETTNHSSDDDDDYSDSRKKKQTSKTSRSSPTKSAKGGHAQKAKKGGQYATSDDDEAVSPSKTSPRKLNKQKAALAADETSDTHSSPRKKAKKTKHKKKPQRQSDGSDDSSPVRTSSPSKRNHTSRPHERSSSTSSVQSSSPRKAFQRGKPSRKKKPRAPVQSSDDGDDAPSSGMSVSDLRKFKDRARSKSKHKSHKHRRDSSTDSNASDAEYFEHMKAALRTAFDFFDVDYSNSIDKDELGHILRAVGDDVTVDELHEIMRQVDMDASGQIDFDEFYLMMKTRLRTKQWAFNAQTEMDVSAIFDHMDTDHNGALDIAEFQHALLQQMKVPLTQDEFYALLDEVDTNNDGTIDLHEFTSFMKVVQDVSTAGYHNDATRGIPRAALSAMKKVVRRAPVDPESSLLMLLGVPTNFRPSVTSTAVRMRKHTMEYVLSFPPPEVIYNMAQAGNLVTVPAQPPQEAWLGVEKSEAQHCQAIVSLKQAKGVPTPYDKRQQDVVGRKVRVCFFDVGDMSGTVAASSARPMSGNIVGNIHEIPVAWNKGEEDVWNFSKSSTKADDYKFIMRTNAPKDDLYLFIEFIVDLVSESASEMKRRERKQTKEEMPPPLSDTSIEMTCCWAKVPLVNLLSTTVDIIRLEEPLFGGTILNPVELDEDEISRRRYGWRAIAKALKPYTPPMLSIKSLQIPKLSVQEKLQIAQLPSTVVAPYSAVPMLQEYMLLMMSVLSNLQSPSSVHTCEPALKLFPKILDDHIVYEAFRLVFDNEMRGPFKTPNDRTQRFCDLVLRMWPAFIVPKPRIADEETKECESKDDRAKHMHSMAKGKYGLRDVKETSVPFHVREVSFQRLI</sequence>
<comment type="similarity">
    <text evidence="1">Belongs to the centrin family.</text>
</comment>
<dbReference type="Pfam" id="PF13499">
    <property type="entry name" value="EF-hand_7"/>
    <property type="match status" value="6"/>
</dbReference>
<organism evidence="6">
    <name type="scientific">Aphanomyces astaci</name>
    <name type="common">Crayfish plague agent</name>
    <dbReference type="NCBI Taxonomy" id="112090"/>
    <lineage>
        <taxon>Eukaryota</taxon>
        <taxon>Sar</taxon>
        <taxon>Stramenopiles</taxon>
        <taxon>Oomycota</taxon>
        <taxon>Saprolegniomycetes</taxon>
        <taxon>Saprolegniales</taxon>
        <taxon>Verrucalvaceae</taxon>
        <taxon>Aphanomyces</taxon>
    </lineage>
</organism>
<feature type="domain" description="EF-hand" evidence="5">
    <location>
        <begin position="1755"/>
        <end position="1790"/>
    </location>
</feature>
<dbReference type="InterPro" id="IPR018247">
    <property type="entry name" value="EF_Hand_1_Ca_BS"/>
</dbReference>
<feature type="compositionally biased region" description="Basic and acidic residues" evidence="4">
    <location>
        <begin position="1602"/>
        <end position="1611"/>
    </location>
</feature>
<dbReference type="RefSeq" id="XP_009837663.1">
    <property type="nucleotide sequence ID" value="XM_009839361.1"/>
</dbReference>
<keyword evidence="3" id="KW-0106">Calcium</keyword>
<feature type="domain" description="EF-hand" evidence="5">
    <location>
        <begin position="257"/>
        <end position="292"/>
    </location>
</feature>
<feature type="domain" description="EF-hand" evidence="5">
    <location>
        <begin position="903"/>
        <end position="938"/>
    </location>
</feature>
<feature type="domain" description="EF-hand" evidence="5">
    <location>
        <begin position="1032"/>
        <end position="1067"/>
    </location>
</feature>
<protein>
    <recommendedName>
        <fullName evidence="5">EF-hand domain-containing protein</fullName>
    </recommendedName>
</protein>
<dbReference type="GO" id="GO:0005509">
    <property type="term" value="F:calcium ion binding"/>
    <property type="evidence" value="ECO:0007669"/>
    <property type="project" value="InterPro"/>
</dbReference>
<dbReference type="VEuPathDB" id="FungiDB:H257_12223"/>
<feature type="region of interest" description="Disordered" evidence="4">
    <location>
        <begin position="970"/>
        <end position="1011"/>
    </location>
</feature>
<dbReference type="PANTHER" id="PTHR23050">
    <property type="entry name" value="CALCIUM BINDING PROTEIN"/>
    <property type="match status" value="1"/>
</dbReference>
<evidence type="ECO:0000259" key="5">
    <source>
        <dbReference type="PROSITE" id="PS50222"/>
    </source>
</evidence>
<feature type="domain" description="EF-hand" evidence="5">
    <location>
        <begin position="622"/>
        <end position="657"/>
    </location>
</feature>
<feature type="domain" description="EF-hand" evidence="5">
    <location>
        <begin position="1260"/>
        <end position="1295"/>
    </location>
</feature>
<keyword evidence="2" id="KW-0677">Repeat</keyword>
<dbReference type="InterPro" id="IPR011992">
    <property type="entry name" value="EF-hand-dom_pair"/>
</dbReference>
<feature type="region of interest" description="Disordered" evidence="4">
    <location>
        <begin position="1324"/>
        <end position="1631"/>
    </location>
</feature>
<feature type="domain" description="EF-hand" evidence="5">
    <location>
        <begin position="586"/>
        <end position="621"/>
    </location>
</feature>
<dbReference type="PROSITE" id="PS50222">
    <property type="entry name" value="EF_HAND_2"/>
    <property type="match status" value="13"/>
</dbReference>
<feature type="compositionally biased region" description="Low complexity" evidence="4">
    <location>
        <begin position="1447"/>
        <end position="1461"/>
    </location>
</feature>
<proteinExistence type="inferred from homology"/>
<dbReference type="InterPro" id="IPR002048">
    <property type="entry name" value="EF_hand_dom"/>
</dbReference>
<feature type="compositionally biased region" description="Basic residues" evidence="4">
    <location>
        <begin position="1509"/>
        <end position="1524"/>
    </location>
</feature>